<reference evidence="3 4" key="1">
    <citation type="submission" date="2017-10" db="EMBL/GenBank/DDBJ databases">
        <title>Comparative genomics in systemic dimorphic fungi from Ajellomycetaceae.</title>
        <authorList>
            <person name="Munoz J.F."/>
            <person name="Mcewen J.G."/>
            <person name="Clay O.K."/>
            <person name="Cuomo C.A."/>
        </authorList>
    </citation>
    <scope>NUCLEOTIDE SEQUENCE [LARGE SCALE GENOMIC DNA]</scope>
    <source>
        <strain evidence="3 4">UAMH5409</strain>
    </source>
</reference>
<evidence type="ECO:0000313" key="4">
    <source>
        <dbReference type="Proteomes" id="UP000223968"/>
    </source>
</evidence>
<dbReference type="EMBL" id="PDNB01000014">
    <property type="protein sequence ID" value="PGH16843.1"/>
    <property type="molecule type" value="Genomic_DNA"/>
</dbReference>
<dbReference type="Pfam" id="PF11913">
    <property type="entry name" value="DUF3431"/>
    <property type="match status" value="1"/>
</dbReference>
<keyword evidence="2" id="KW-0732">Signal</keyword>
<organism evidence="3 4">
    <name type="scientific">Helicocarpus griseus UAMH5409</name>
    <dbReference type="NCBI Taxonomy" id="1447875"/>
    <lineage>
        <taxon>Eukaryota</taxon>
        <taxon>Fungi</taxon>
        <taxon>Dikarya</taxon>
        <taxon>Ascomycota</taxon>
        <taxon>Pezizomycotina</taxon>
        <taxon>Eurotiomycetes</taxon>
        <taxon>Eurotiomycetidae</taxon>
        <taxon>Onygenales</taxon>
        <taxon>Ajellomycetaceae</taxon>
        <taxon>Helicocarpus</taxon>
    </lineage>
</organism>
<protein>
    <submittedName>
        <fullName evidence="3">Uncharacterized protein</fullName>
    </submittedName>
</protein>
<gene>
    <name evidence="3" type="ORF">AJ79_01487</name>
</gene>
<dbReference type="InterPro" id="IPR021838">
    <property type="entry name" value="DUF3431"/>
</dbReference>
<evidence type="ECO:0000256" key="2">
    <source>
        <dbReference type="SAM" id="SignalP"/>
    </source>
</evidence>
<feature type="chain" id="PRO_5012744603" evidence="2">
    <location>
        <begin position="30"/>
        <end position="295"/>
    </location>
</feature>
<evidence type="ECO:0000313" key="3">
    <source>
        <dbReference type="EMBL" id="PGH16843.1"/>
    </source>
</evidence>
<feature type="compositionally biased region" description="Basic and acidic residues" evidence="1">
    <location>
        <begin position="46"/>
        <end position="64"/>
    </location>
</feature>
<accession>A0A2B7Y726</accession>
<evidence type="ECO:0000256" key="1">
    <source>
        <dbReference type="SAM" id="MobiDB-lite"/>
    </source>
</evidence>
<dbReference type="PANTHER" id="PTHR37490">
    <property type="entry name" value="EXPRESSED PROTEIN"/>
    <property type="match status" value="1"/>
</dbReference>
<dbReference type="OrthoDB" id="426718at2759"/>
<sequence length="295" mass="34351">MKTSSRFLTAVILLAFLLWLKARWNSIQAQWPEFQQISSYPQQAHAKQEAASNDRHQSPSDKLRAPIRPSVPNRVIVVAKQSDDDTDWLMDELPDWQHAVYTLDDPTTPGFLHLPKSARPLKATAYLTYIIDNYFSLPSTLVFVHPHRSGFPRALHNEFPDHDPPHDIVYALKRLRIDFVQENGYANLRCTHEPGCLDEIRPFREPRDAWRSGAESVYAEAWKTVFNSSKDDEVPWVVGTPCCGQFAVSRRQVWKRGIGEYMWFRKWVMENGLEDEICERVVEYLWHVIFGRRSV</sequence>
<feature type="signal peptide" evidence="2">
    <location>
        <begin position="1"/>
        <end position="29"/>
    </location>
</feature>
<dbReference type="PANTHER" id="PTHR37490:SF2">
    <property type="match status" value="1"/>
</dbReference>
<comment type="caution">
    <text evidence="3">The sequence shown here is derived from an EMBL/GenBank/DDBJ whole genome shotgun (WGS) entry which is preliminary data.</text>
</comment>
<keyword evidence="4" id="KW-1185">Reference proteome</keyword>
<dbReference type="STRING" id="1447875.A0A2B7Y726"/>
<dbReference type="AlphaFoldDB" id="A0A2B7Y726"/>
<dbReference type="Proteomes" id="UP000223968">
    <property type="component" value="Unassembled WGS sequence"/>
</dbReference>
<proteinExistence type="predicted"/>
<name>A0A2B7Y726_9EURO</name>
<feature type="region of interest" description="Disordered" evidence="1">
    <location>
        <begin position="42"/>
        <end position="67"/>
    </location>
</feature>